<feature type="coiled-coil region" evidence="5">
    <location>
        <begin position="592"/>
        <end position="626"/>
    </location>
</feature>
<evidence type="ECO:0000259" key="8">
    <source>
        <dbReference type="PROSITE" id="PS51775"/>
    </source>
</evidence>
<accession>A0A022QDV0</accession>
<dbReference type="GO" id="GO:0016020">
    <property type="term" value="C:membrane"/>
    <property type="evidence" value="ECO:0007669"/>
    <property type="project" value="UniProtKB-SubCell"/>
</dbReference>
<evidence type="ECO:0000256" key="2">
    <source>
        <dbReference type="ARBA" id="ARBA00022692"/>
    </source>
</evidence>
<dbReference type="Proteomes" id="UP000030748">
    <property type="component" value="Unassembled WGS sequence"/>
</dbReference>
<keyword evidence="3 7" id="KW-1133">Transmembrane helix</keyword>
<evidence type="ECO:0000256" key="7">
    <source>
        <dbReference type="SAM" id="Phobius"/>
    </source>
</evidence>
<evidence type="ECO:0000256" key="1">
    <source>
        <dbReference type="ARBA" id="ARBA00004167"/>
    </source>
</evidence>
<feature type="compositionally biased region" description="Basic and acidic residues" evidence="6">
    <location>
        <begin position="734"/>
        <end position="747"/>
    </location>
</feature>
<dbReference type="eggNOG" id="ENOG502QPSJ">
    <property type="taxonomic scope" value="Eukaryota"/>
</dbReference>
<sequence length="825" mass="92247">MFHNQQIQGQMELNRAPANESSQNVSLSITSALVSAVLEWMLMFMIFVDASFSYLVTRFARYCQLQIPCLLCSRLDHVLGNEKDSFHWDLFCHNHKLNISSLVLCQHHNKLVDVHGTCETCFFSFATTNKSNAETYRLLVGKLGSEPYGNALAQGSSDSRKCMCCKEQWISKNCAEKLLKSKSIDPEETPMHGIIEGSSQIGQIRNKNADTLPHVEYKQVKVSSDTESEGPFSDTESVKALLREMEVLGQDSVANYTSSEPQIISVADFPALEKLIHPSPPIEFSHSETEYPIINSHHNVESETPLGHGLEELNWQQADHSNDVSEQSERITIPEALPSPDNCDESKETNAKSTVELEKEVHVEYGEASHVGSHSAGTIESGETSMVVLVNEVQMDSRPNKTDNIPQIAESLDFGDAYKLALGTRSRQMSGRFLEQQRSMTESTKASEDLKLLLSQISAARGLELSSNDMSPRVFPNSEPTDAYGAMGMQIIQRRISLERNESNLSLDGSIIGEIEGETVLDRLKRQVEHDKRIMATLYKELEEERNASAIAVNQSMAMITRLQEEKAALHMEALQSIRMMEEQAEYDGEALQNANDLLTEKEKLIQDLEFELEMLRNQLDDDSLLNNNTLVEPRIESDAVELKIAALGNLDNYKNDTVDVTDLASKISSGHEDEKQYMLQCLQKLEEKLLMFAKHELYPDMIDGVEEVPEAEASASSQENGGTENTILQGDAVAHKDSSSSKESSGKSRSSRHVCTDAELEAFRHELSVMNNRLESLEAEQNVIDCSINSLEKGSEGFEFIREITVRLRELHSALIKSRKANLT</sequence>
<proteinExistence type="predicted"/>
<evidence type="ECO:0000256" key="4">
    <source>
        <dbReference type="ARBA" id="ARBA00023136"/>
    </source>
</evidence>
<organism evidence="9 10">
    <name type="scientific">Erythranthe guttata</name>
    <name type="common">Yellow monkey flower</name>
    <name type="synonym">Mimulus guttatus</name>
    <dbReference type="NCBI Taxonomy" id="4155"/>
    <lineage>
        <taxon>Eukaryota</taxon>
        <taxon>Viridiplantae</taxon>
        <taxon>Streptophyta</taxon>
        <taxon>Embryophyta</taxon>
        <taxon>Tracheophyta</taxon>
        <taxon>Spermatophyta</taxon>
        <taxon>Magnoliopsida</taxon>
        <taxon>eudicotyledons</taxon>
        <taxon>Gunneridae</taxon>
        <taxon>Pentapetalae</taxon>
        <taxon>asterids</taxon>
        <taxon>lamiids</taxon>
        <taxon>Lamiales</taxon>
        <taxon>Phrymaceae</taxon>
        <taxon>Erythranthe</taxon>
    </lineage>
</organism>
<feature type="transmembrane region" description="Helical" evidence="7">
    <location>
        <begin position="25"/>
        <end position="48"/>
    </location>
</feature>
<feature type="region of interest" description="Disordered" evidence="6">
    <location>
        <begin position="733"/>
        <end position="754"/>
    </location>
</feature>
<comment type="subcellular location">
    <subcellularLocation>
        <location evidence="1">Membrane</location>
        <topology evidence="1">Single-pass membrane protein</topology>
    </subcellularLocation>
</comment>
<gene>
    <name evidence="9" type="ORF">MIMGU_mgv1a001409mg</name>
</gene>
<dbReference type="AlphaFoldDB" id="A0A022QDV0"/>
<evidence type="ECO:0000313" key="10">
    <source>
        <dbReference type="Proteomes" id="UP000030748"/>
    </source>
</evidence>
<dbReference type="STRING" id="4155.A0A022QDV0"/>
<protein>
    <recommendedName>
        <fullName evidence="8">GTD-binding domain-containing protein</fullName>
    </recommendedName>
</protein>
<name>A0A022QDV0_ERYGU</name>
<evidence type="ECO:0000256" key="3">
    <source>
        <dbReference type="ARBA" id="ARBA00022989"/>
    </source>
</evidence>
<dbReference type="PROSITE" id="PS51775">
    <property type="entry name" value="GTD_BINDING"/>
    <property type="match status" value="1"/>
</dbReference>
<dbReference type="EMBL" id="KI631555">
    <property type="protein sequence ID" value="EYU26862.1"/>
    <property type="molecule type" value="Genomic_DNA"/>
</dbReference>
<dbReference type="PANTHER" id="PTHR31448:SF32">
    <property type="entry name" value="MYOSIN-BINDING PROTEIN 1"/>
    <property type="match status" value="1"/>
</dbReference>
<keyword evidence="2 7" id="KW-0812">Transmembrane</keyword>
<evidence type="ECO:0000256" key="5">
    <source>
        <dbReference type="SAM" id="Coils"/>
    </source>
</evidence>
<evidence type="ECO:0000313" key="9">
    <source>
        <dbReference type="EMBL" id="EYU26862.1"/>
    </source>
</evidence>
<dbReference type="Pfam" id="PF04576">
    <property type="entry name" value="Zein-binding"/>
    <property type="match status" value="1"/>
</dbReference>
<keyword evidence="5" id="KW-0175">Coiled coil</keyword>
<keyword evidence="4 7" id="KW-0472">Membrane</keyword>
<dbReference type="PhylomeDB" id="A0A022QDV0"/>
<reference evidence="9 10" key="1">
    <citation type="journal article" date="2013" name="Proc. Natl. Acad. Sci. U.S.A.">
        <title>Fine-scale variation in meiotic recombination in Mimulus inferred from population shotgun sequencing.</title>
        <authorList>
            <person name="Hellsten U."/>
            <person name="Wright K.M."/>
            <person name="Jenkins J."/>
            <person name="Shu S."/>
            <person name="Yuan Y."/>
            <person name="Wessler S.R."/>
            <person name="Schmutz J."/>
            <person name="Willis J.H."/>
            <person name="Rokhsar D.S."/>
        </authorList>
    </citation>
    <scope>NUCLEOTIDE SEQUENCE [LARGE SCALE GENOMIC DNA]</scope>
    <source>
        <strain evidence="10">cv. DUN x IM62</strain>
    </source>
</reference>
<dbReference type="InterPro" id="IPR039306">
    <property type="entry name" value="MYOB"/>
</dbReference>
<dbReference type="PANTHER" id="PTHR31448">
    <property type="entry name" value="MYOSIN-BINDING PROTEIN 2"/>
    <property type="match status" value="1"/>
</dbReference>
<dbReference type="InterPro" id="IPR007656">
    <property type="entry name" value="GTD-bd"/>
</dbReference>
<keyword evidence="10" id="KW-1185">Reference proteome</keyword>
<dbReference type="GO" id="GO:0080115">
    <property type="term" value="F:myosin XI tail binding"/>
    <property type="evidence" value="ECO:0007669"/>
    <property type="project" value="UniProtKB-ARBA"/>
</dbReference>
<evidence type="ECO:0000256" key="6">
    <source>
        <dbReference type="SAM" id="MobiDB-lite"/>
    </source>
</evidence>
<feature type="domain" description="GTD-binding" evidence="8">
    <location>
        <begin position="519"/>
        <end position="617"/>
    </location>
</feature>